<sequence>MKLEYINTNDFELNWRWTQKSHCLIPEEDLIKIKPLSEACSESIYKQTPVISGVSQEIDCKETPILFLTKNLGKETVYVSWSKNIAVQTDTLTLIKYFSDFCYPSSDDVTIWPVNNSWLLQYNHYETITFTKLNNEII</sequence>
<comment type="caution">
    <text evidence="1">The sequence shown here is derived from an EMBL/GenBank/DDBJ whole genome shotgun (WGS) entry which is preliminary data.</text>
</comment>
<dbReference type="Proteomes" id="UP000294887">
    <property type="component" value="Unassembled WGS sequence"/>
</dbReference>
<name>A0A4R1ENQ6_9GAMM</name>
<gene>
    <name evidence="1" type="ORF">EV695_3324</name>
</gene>
<evidence type="ECO:0000313" key="1">
    <source>
        <dbReference type="EMBL" id="TCJ82593.1"/>
    </source>
</evidence>
<evidence type="ECO:0000313" key="2">
    <source>
        <dbReference type="Proteomes" id="UP000294887"/>
    </source>
</evidence>
<organism evidence="1 2">
    <name type="scientific">Cocleimonas flava</name>
    <dbReference type="NCBI Taxonomy" id="634765"/>
    <lineage>
        <taxon>Bacteria</taxon>
        <taxon>Pseudomonadati</taxon>
        <taxon>Pseudomonadota</taxon>
        <taxon>Gammaproteobacteria</taxon>
        <taxon>Thiotrichales</taxon>
        <taxon>Thiotrichaceae</taxon>
        <taxon>Cocleimonas</taxon>
    </lineage>
</organism>
<dbReference type="AlphaFoldDB" id="A0A4R1ENQ6"/>
<dbReference type="RefSeq" id="WP_131907107.1">
    <property type="nucleotide sequence ID" value="NZ_BAAAFU010000007.1"/>
</dbReference>
<accession>A0A4R1ENQ6</accession>
<dbReference type="EMBL" id="SMFQ01000005">
    <property type="protein sequence ID" value="TCJ82593.1"/>
    <property type="molecule type" value="Genomic_DNA"/>
</dbReference>
<proteinExistence type="predicted"/>
<keyword evidence="2" id="KW-1185">Reference proteome</keyword>
<protein>
    <submittedName>
        <fullName evidence="1">Uncharacterized protein</fullName>
    </submittedName>
</protein>
<reference evidence="1 2" key="1">
    <citation type="submission" date="2019-03" db="EMBL/GenBank/DDBJ databases">
        <title>Genomic Encyclopedia of Type Strains, Phase IV (KMG-IV): sequencing the most valuable type-strain genomes for metagenomic binning, comparative biology and taxonomic classification.</title>
        <authorList>
            <person name="Goeker M."/>
        </authorList>
    </citation>
    <scope>NUCLEOTIDE SEQUENCE [LARGE SCALE GENOMIC DNA]</scope>
    <source>
        <strain evidence="1 2">DSM 24830</strain>
    </source>
</reference>
<dbReference type="OrthoDB" id="840133at2"/>